<gene>
    <name evidence="2" type="ORF">KI387_008074</name>
</gene>
<dbReference type="EMBL" id="JAHRHJ020000008">
    <property type="protein sequence ID" value="KAH9303670.1"/>
    <property type="molecule type" value="Genomic_DNA"/>
</dbReference>
<dbReference type="Proteomes" id="UP000824469">
    <property type="component" value="Unassembled WGS sequence"/>
</dbReference>
<sequence>EAWNSRNPIVSHFRVFRSIAYTHVLDQKNKKLDKKSEKYKMIGYSEESKAYRLNDPKTEEIHIKRNVWFDEDIINNSNDSTNTSSLPILIEEDKTINTNDSNE</sequence>
<reference evidence="2 3" key="1">
    <citation type="journal article" date="2021" name="Nat. Plants">
        <title>The Taxus genome provides insights into paclitaxel biosynthesis.</title>
        <authorList>
            <person name="Xiong X."/>
            <person name="Gou J."/>
            <person name="Liao Q."/>
            <person name="Li Y."/>
            <person name="Zhou Q."/>
            <person name="Bi G."/>
            <person name="Li C."/>
            <person name="Du R."/>
            <person name="Wang X."/>
            <person name="Sun T."/>
            <person name="Guo L."/>
            <person name="Liang H."/>
            <person name="Lu P."/>
            <person name="Wu Y."/>
            <person name="Zhang Z."/>
            <person name="Ro D.K."/>
            <person name="Shang Y."/>
            <person name="Huang S."/>
            <person name="Yan J."/>
        </authorList>
    </citation>
    <scope>NUCLEOTIDE SEQUENCE [LARGE SCALE GENOMIC DNA]</scope>
    <source>
        <strain evidence="2">Ta-2019</strain>
    </source>
</reference>
<proteinExistence type="predicted"/>
<evidence type="ECO:0000313" key="3">
    <source>
        <dbReference type="Proteomes" id="UP000824469"/>
    </source>
</evidence>
<keyword evidence="3" id="KW-1185">Reference proteome</keyword>
<comment type="caution">
    <text evidence="2">The sequence shown here is derived from an EMBL/GenBank/DDBJ whole genome shotgun (WGS) entry which is preliminary data.</text>
</comment>
<dbReference type="OMA" id="RSIAYTH"/>
<dbReference type="AlphaFoldDB" id="A0AA38FIG6"/>
<organism evidence="2 3">
    <name type="scientific">Taxus chinensis</name>
    <name type="common">Chinese yew</name>
    <name type="synonym">Taxus wallichiana var. chinensis</name>
    <dbReference type="NCBI Taxonomy" id="29808"/>
    <lineage>
        <taxon>Eukaryota</taxon>
        <taxon>Viridiplantae</taxon>
        <taxon>Streptophyta</taxon>
        <taxon>Embryophyta</taxon>
        <taxon>Tracheophyta</taxon>
        <taxon>Spermatophyta</taxon>
        <taxon>Pinopsida</taxon>
        <taxon>Pinidae</taxon>
        <taxon>Conifers II</taxon>
        <taxon>Cupressales</taxon>
        <taxon>Taxaceae</taxon>
        <taxon>Taxus</taxon>
    </lineage>
</organism>
<evidence type="ECO:0000259" key="1">
    <source>
        <dbReference type="Pfam" id="PF25597"/>
    </source>
</evidence>
<dbReference type="Pfam" id="PF25597">
    <property type="entry name" value="SH3_retrovirus"/>
    <property type="match status" value="1"/>
</dbReference>
<name>A0AA38FIG6_TAXCH</name>
<protein>
    <recommendedName>
        <fullName evidence="1">Retroviral polymerase SH3-like domain-containing protein</fullName>
    </recommendedName>
</protein>
<feature type="non-terminal residue" evidence="2">
    <location>
        <position position="1"/>
    </location>
</feature>
<feature type="domain" description="Retroviral polymerase SH3-like" evidence="1">
    <location>
        <begin position="18"/>
        <end position="80"/>
    </location>
</feature>
<accession>A0AA38FIG6</accession>
<feature type="non-terminal residue" evidence="2">
    <location>
        <position position="103"/>
    </location>
</feature>
<dbReference type="InterPro" id="IPR057670">
    <property type="entry name" value="SH3_retrovirus"/>
</dbReference>
<evidence type="ECO:0000313" key="2">
    <source>
        <dbReference type="EMBL" id="KAH9303670.1"/>
    </source>
</evidence>